<reference evidence="8" key="1">
    <citation type="submission" date="2018-03" db="EMBL/GenBank/DDBJ databases">
        <title>A comparative analysis of the Nautiliaceae.</title>
        <authorList>
            <person name="Grosche A."/>
            <person name="Smedile F."/>
            <person name="Vetriani C."/>
        </authorList>
    </citation>
    <scope>NUCLEOTIDE SEQUENCE [LARGE SCALE GENOMIC DNA]</scope>
    <source>
        <strain evidence="8">TB6</strain>
    </source>
</reference>
<dbReference type="GO" id="GO:0047429">
    <property type="term" value="F:nucleoside triphosphate diphosphatase activity"/>
    <property type="evidence" value="ECO:0007669"/>
    <property type="project" value="UniProtKB-EC"/>
</dbReference>
<comment type="catalytic activity">
    <reaction evidence="4">
        <text>a 2'-deoxyribonucleoside 5'-triphosphate + H2O = a 2'-deoxyribonucleoside 5'-phosphate + diphosphate + H(+)</text>
        <dbReference type="Rhea" id="RHEA:44644"/>
        <dbReference type="ChEBI" id="CHEBI:15377"/>
        <dbReference type="ChEBI" id="CHEBI:15378"/>
        <dbReference type="ChEBI" id="CHEBI:33019"/>
        <dbReference type="ChEBI" id="CHEBI:61560"/>
        <dbReference type="ChEBI" id="CHEBI:65317"/>
        <dbReference type="EC" id="3.6.1.9"/>
    </reaction>
</comment>
<dbReference type="HAMAP" id="MF_00528">
    <property type="entry name" value="Maf"/>
    <property type="match status" value="1"/>
</dbReference>
<gene>
    <name evidence="5" type="ORF">C6V80_00590</name>
    <name evidence="6" type="ORF">EDC58_1871</name>
</gene>
<dbReference type="Gene3D" id="3.90.950.10">
    <property type="match status" value="1"/>
</dbReference>
<accession>A0AAJ4RBD8</accession>
<dbReference type="PANTHER" id="PTHR43213">
    <property type="entry name" value="BIFUNCTIONAL DTTP/UTP PYROPHOSPHATASE/METHYLTRANSFERASE PROTEIN-RELATED"/>
    <property type="match status" value="1"/>
</dbReference>
<dbReference type="SUPFAM" id="SSF52972">
    <property type="entry name" value="ITPase-like"/>
    <property type="match status" value="1"/>
</dbReference>
<dbReference type="EMBL" id="CP027432">
    <property type="protein sequence ID" value="QCI27513.1"/>
    <property type="molecule type" value="Genomic_DNA"/>
</dbReference>
<dbReference type="EC" id="3.6.1.9" evidence="4"/>
<name>A0AAJ4RBD8_9BACT</name>
<evidence type="ECO:0000313" key="7">
    <source>
        <dbReference type="Proteomes" id="UP000272781"/>
    </source>
</evidence>
<evidence type="ECO:0000313" key="5">
    <source>
        <dbReference type="EMBL" id="QCI27513.1"/>
    </source>
</evidence>
<comment type="similarity">
    <text evidence="4">Belongs to the Maf family.</text>
</comment>
<comment type="cofactor">
    <cofactor evidence="1 4">
        <name>a divalent metal cation</name>
        <dbReference type="ChEBI" id="CHEBI:60240"/>
    </cofactor>
</comment>
<protein>
    <recommendedName>
        <fullName evidence="4">Nucleoside triphosphate pyrophosphatase</fullName>
        <ecNumber evidence="4">3.6.1.9</ecNumber>
    </recommendedName>
    <alternativeName>
        <fullName evidence="4">Nucleotide pyrophosphatase</fullName>
        <shortName evidence="4">Nucleotide PPase</shortName>
    </alternativeName>
</protein>
<dbReference type="PIRSF" id="PIRSF006305">
    <property type="entry name" value="Maf"/>
    <property type="match status" value="1"/>
</dbReference>
<keyword evidence="8" id="KW-1185">Reference proteome</keyword>
<dbReference type="AlphaFoldDB" id="A0AAJ4RBD8"/>
<evidence type="ECO:0000256" key="3">
    <source>
        <dbReference type="ARBA" id="ARBA00023080"/>
    </source>
</evidence>
<dbReference type="GO" id="GO:0009117">
    <property type="term" value="P:nucleotide metabolic process"/>
    <property type="evidence" value="ECO:0007669"/>
    <property type="project" value="UniProtKB-KW"/>
</dbReference>
<dbReference type="PANTHER" id="PTHR43213:SF5">
    <property type="entry name" value="BIFUNCTIONAL DTTP_UTP PYROPHOSPHATASE_METHYLTRANSFERASE PROTEIN-RELATED"/>
    <property type="match status" value="1"/>
</dbReference>
<dbReference type="NCBIfam" id="TIGR00172">
    <property type="entry name" value="maf"/>
    <property type="match status" value="1"/>
</dbReference>
<evidence type="ECO:0000256" key="1">
    <source>
        <dbReference type="ARBA" id="ARBA00001968"/>
    </source>
</evidence>
<dbReference type="GO" id="GO:0005737">
    <property type="term" value="C:cytoplasm"/>
    <property type="evidence" value="ECO:0007669"/>
    <property type="project" value="UniProtKB-SubCell"/>
</dbReference>
<comment type="subcellular location">
    <subcellularLocation>
        <location evidence="4">Cytoplasm</location>
    </subcellularLocation>
</comment>
<comment type="catalytic activity">
    <reaction evidence="4">
        <text>a ribonucleoside 5'-triphosphate + H2O = a ribonucleoside 5'-phosphate + diphosphate + H(+)</text>
        <dbReference type="Rhea" id="RHEA:23996"/>
        <dbReference type="ChEBI" id="CHEBI:15377"/>
        <dbReference type="ChEBI" id="CHEBI:15378"/>
        <dbReference type="ChEBI" id="CHEBI:33019"/>
        <dbReference type="ChEBI" id="CHEBI:58043"/>
        <dbReference type="ChEBI" id="CHEBI:61557"/>
        <dbReference type="EC" id="3.6.1.9"/>
    </reaction>
</comment>
<dbReference type="InterPro" id="IPR003697">
    <property type="entry name" value="Maf-like"/>
</dbReference>
<evidence type="ECO:0000256" key="2">
    <source>
        <dbReference type="ARBA" id="ARBA00022801"/>
    </source>
</evidence>
<reference evidence="6 7" key="2">
    <citation type="submission" date="2018-11" db="EMBL/GenBank/DDBJ databases">
        <title>Genomic Encyclopedia of Type Strains, Phase IV (KMG-IV): sequencing the most valuable type-strain genomes for metagenomic binning, comparative biology and taxonomic classification.</title>
        <authorList>
            <person name="Goeker M."/>
        </authorList>
    </citation>
    <scope>NUCLEOTIDE SEQUENCE [LARGE SCALE GENOMIC DNA]</scope>
    <source>
        <strain evidence="6 7">DSM 27783</strain>
    </source>
</reference>
<organism evidence="6 7">
    <name type="scientific">Caminibacter pacificus</name>
    <dbReference type="NCBI Taxonomy" id="1424653"/>
    <lineage>
        <taxon>Bacteria</taxon>
        <taxon>Pseudomonadati</taxon>
        <taxon>Campylobacterota</taxon>
        <taxon>Epsilonproteobacteria</taxon>
        <taxon>Nautiliales</taxon>
        <taxon>Nautiliaceae</taxon>
        <taxon>Caminibacter</taxon>
    </lineage>
</organism>
<dbReference type="RefSeq" id="WP_123353242.1">
    <property type="nucleotide sequence ID" value="NZ_CP027432.2"/>
</dbReference>
<dbReference type="Proteomes" id="UP000298805">
    <property type="component" value="Chromosome"/>
</dbReference>
<keyword evidence="3 4" id="KW-0546">Nucleotide metabolism</keyword>
<reference evidence="5" key="3">
    <citation type="submission" date="2019-06" db="EMBL/GenBank/DDBJ databases">
        <title>A comparative analysis of the Nautiliaceae.</title>
        <authorList>
            <person name="Grosche A."/>
            <person name="Smedile F."/>
            <person name="Vetriani C."/>
        </authorList>
    </citation>
    <scope>NUCLEOTIDE SEQUENCE</scope>
    <source>
        <strain evidence="5">TB6</strain>
    </source>
</reference>
<dbReference type="EMBL" id="RJVK01000005">
    <property type="protein sequence ID" value="ROR38952.1"/>
    <property type="molecule type" value="Genomic_DNA"/>
</dbReference>
<dbReference type="InterPro" id="IPR029001">
    <property type="entry name" value="ITPase-like_fam"/>
</dbReference>
<dbReference type="Pfam" id="PF02545">
    <property type="entry name" value="Maf"/>
    <property type="match status" value="1"/>
</dbReference>
<evidence type="ECO:0000313" key="8">
    <source>
        <dbReference type="Proteomes" id="UP000298805"/>
    </source>
</evidence>
<sequence length="185" mass="21193">MLILCSSSPTRASLLKTYKIDFIQKSCDFDEDSIKSKDPYEFVVLASYGKFKECMKCFEKEDIVTADTVVSDGKNILRKAKDENDARRILLAQSGKEIRIITAMWVRLEGQKFGRIDETIYEFDKFDEKDLEEYIKSGEWRGKAGACMVEGFCKKYIKKVIGYESTAMGLCVEELLKIIGGKYAY</sequence>
<comment type="caution">
    <text evidence="4">Lacks conserved residue(s) required for the propagation of feature annotation.</text>
</comment>
<evidence type="ECO:0000313" key="6">
    <source>
        <dbReference type="EMBL" id="ROR38952.1"/>
    </source>
</evidence>
<dbReference type="NCBIfam" id="NF003141">
    <property type="entry name" value="PRK04056.1"/>
    <property type="match status" value="1"/>
</dbReference>
<proteinExistence type="inferred from homology"/>
<dbReference type="Proteomes" id="UP000272781">
    <property type="component" value="Unassembled WGS sequence"/>
</dbReference>
<keyword evidence="2 4" id="KW-0378">Hydrolase</keyword>
<keyword evidence="4" id="KW-0963">Cytoplasm</keyword>
<feature type="active site" description="Proton acceptor" evidence="4">
    <location>
        <position position="67"/>
    </location>
</feature>
<evidence type="ECO:0000256" key="4">
    <source>
        <dbReference type="HAMAP-Rule" id="MF_00528"/>
    </source>
</evidence>
<comment type="function">
    <text evidence="4">Nucleoside triphosphate pyrophosphatase. May have a dual role in cell division arrest and in preventing the incorporation of modified nucleotides into cellular nucleic acids.</text>
</comment>